<keyword evidence="3 5" id="KW-0472">Membrane</keyword>
<dbReference type="Pfam" id="PF00568">
    <property type="entry name" value="WH1"/>
    <property type="match status" value="1"/>
</dbReference>
<feature type="compositionally biased region" description="Polar residues" evidence="4">
    <location>
        <begin position="268"/>
        <end position="279"/>
    </location>
</feature>
<evidence type="ECO:0000256" key="3">
    <source>
        <dbReference type="ARBA" id="ARBA00023136"/>
    </source>
</evidence>
<keyword evidence="5" id="KW-1133">Transmembrane helix</keyword>
<feature type="transmembrane region" description="Helical" evidence="5">
    <location>
        <begin position="415"/>
        <end position="434"/>
    </location>
</feature>
<evidence type="ECO:0000313" key="7">
    <source>
        <dbReference type="Proteomes" id="UP000694867"/>
    </source>
</evidence>
<evidence type="ECO:0000256" key="4">
    <source>
        <dbReference type="SAM" id="MobiDB-lite"/>
    </source>
</evidence>
<dbReference type="InterPro" id="IPR000697">
    <property type="entry name" value="WH1/EVH1_dom"/>
</dbReference>
<protein>
    <submittedName>
        <fullName evidence="8">Sprouty-related, EVH1 domain-containing protein 1</fullName>
    </submittedName>
</protein>
<dbReference type="SMART" id="SM00461">
    <property type="entry name" value="WH1"/>
    <property type="match status" value="1"/>
</dbReference>
<dbReference type="FunFam" id="2.30.29.30:FF:000052">
    <property type="entry name" value="Sprouty-related, EVH1 domain containing 2"/>
    <property type="match status" value="1"/>
</dbReference>
<dbReference type="InterPro" id="IPR041937">
    <property type="entry name" value="SPRE_EVH1"/>
</dbReference>
<dbReference type="Proteomes" id="UP000694867">
    <property type="component" value="Unplaced"/>
</dbReference>
<feature type="compositionally biased region" description="Pro residues" evidence="4">
    <location>
        <begin position="244"/>
        <end position="255"/>
    </location>
</feature>
<dbReference type="GO" id="GO:0043409">
    <property type="term" value="P:negative regulation of MAPK cascade"/>
    <property type="evidence" value="ECO:0007669"/>
    <property type="project" value="TreeGrafter"/>
</dbReference>
<dbReference type="PROSITE" id="PS50229">
    <property type="entry name" value="WH1"/>
    <property type="match status" value="1"/>
</dbReference>
<gene>
    <name evidence="8" type="primary">LOC100901670</name>
</gene>
<evidence type="ECO:0000256" key="5">
    <source>
        <dbReference type="SAM" id="Phobius"/>
    </source>
</evidence>
<dbReference type="PROSITE" id="PS51227">
    <property type="entry name" value="SPR"/>
    <property type="match status" value="1"/>
</dbReference>
<dbReference type="Pfam" id="PF05210">
    <property type="entry name" value="Sprouty"/>
    <property type="match status" value="1"/>
</dbReference>
<dbReference type="GO" id="GO:0019901">
    <property type="term" value="F:protein kinase binding"/>
    <property type="evidence" value="ECO:0007669"/>
    <property type="project" value="TreeGrafter"/>
</dbReference>
<evidence type="ECO:0000313" key="8">
    <source>
        <dbReference type="RefSeq" id="XP_018497512.1"/>
    </source>
</evidence>
<name>A0AAJ7PB47_9ACAR</name>
<evidence type="ECO:0000256" key="2">
    <source>
        <dbReference type="ARBA" id="ARBA00022475"/>
    </source>
</evidence>
<dbReference type="PANTHER" id="PTHR11202">
    <property type="entry name" value="SPROUTY-RELATED, EVH1 DOMAIN-CONTAINING PROTEIN FAMILY MEMBER"/>
    <property type="match status" value="1"/>
</dbReference>
<feature type="domain" description="WH1" evidence="6">
    <location>
        <begin position="6"/>
        <end position="139"/>
    </location>
</feature>
<feature type="region of interest" description="Disordered" evidence="4">
    <location>
        <begin position="301"/>
        <end position="340"/>
    </location>
</feature>
<sequence length="460" mass="49420">MSSEPSDGNNTNCLIRVRAQVMVRDDSTGGWVPLGGGGLSQVSVRKKLSLVPQEENTSGPNQGSCNYTSYKTDYQIYGKRISDQNVVLSCGINKDFLYNKVMPTFHHWQSGEKKYGLTFQTSSDARAFDHAVHAAVDDLFEHDVFMSLELPTASPSAGMTAAGADRAAGPASAFSRHRLPVHTVSAPIPCGGGPNPSMLGSTVGNINGGHFHRINYLNPPRAVPAPPSVASISSVSGTSFTGSPSPPLPPPPMFPPASSTPDREMRADSNSLSSHHSTYNYGHSTAQTDFCFVDSNTVQSSQPGTGGGCGKPALPLPSRSPSTLPLPIKKKGGKPGRGSDDSTFRRCRHCLADFSVEDNPRGVCNNGPDTIRAIIEHVTCHICAQRLVYTCVGDEDDDDEDEDSGQFLRRKLKRWAAFTALSFVAPCLCFYFPLKICHHYGKSCGLCGARHERDSGRWGS</sequence>
<dbReference type="RefSeq" id="XP_018497512.1">
    <property type="nucleotide sequence ID" value="XM_018641996.1"/>
</dbReference>
<dbReference type="AlphaFoldDB" id="A0AAJ7PB47"/>
<dbReference type="InterPro" id="IPR011993">
    <property type="entry name" value="PH-like_dom_sf"/>
</dbReference>
<reference evidence="8" key="1">
    <citation type="submission" date="2025-08" db="UniProtKB">
        <authorList>
            <consortium name="RefSeq"/>
        </authorList>
    </citation>
    <scope>IDENTIFICATION</scope>
</reference>
<dbReference type="InterPro" id="IPR007875">
    <property type="entry name" value="Sprouty"/>
</dbReference>
<dbReference type="GeneID" id="100901670"/>
<comment type="subcellular location">
    <subcellularLocation>
        <location evidence="1">Cell membrane</location>
        <topology evidence="1">Peripheral membrane protein</topology>
    </subcellularLocation>
</comment>
<keyword evidence="7" id="KW-1185">Reference proteome</keyword>
<feature type="compositionally biased region" description="Low complexity" evidence="4">
    <location>
        <begin position="312"/>
        <end position="327"/>
    </location>
</feature>
<organism evidence="7 8">
    <name type="scientific">Galendromus occidentalis</name>
    <name type="common">western predatory mite</name>
    <dbReference type="NCBI Taxonomy" id="34638"/>
    <lineage>
        <taxon>Eukaryota</taxon>
        <taxon>Metazoa</taxon>
        <taxon>Ecdysozoa</taxon>
        <taxon>Arthropoda</taxon>
        <taxon>Chelicerata</taxon>
        <taxon>Arachnida</taxon>
        <taxon>Acari</taxon>
        <taxon>Parasitiformes</taxon>
        <taxon>Mesostigmata</taxon>
        <taxon>Gamasina</taxon>
        <taxon>Phytoseioidea</taxon>
        <taxon>Phytoseiidae</taxon>
        <taxon>Typhlodrominae</taxon>
        <taxon>Galendromus</taxon>
    </lineage>
</organism>
<dbReference type="SUPFAM" id="SSF50729">
    <property type="entry name" value="PH domain-like"/>
    <property type="match status" value="1"/>
</dbReference>
<dbReference type="CTD" id="36643"/>
<dbReference type="Gene3D" id="2.30.29.30">
    <property type="entry name" value="Pleckstrin-homology domain (PH domain)/Phosphotyrosine-binding domain (PTB)"/>
    <property type="match status" value="1"/>
</dbReference>
<proteinExistence type="predicted"/>
<accession>A0AAJ7PB47</accession>
<dbReference type="GO" id="GO:0005886">
    <property type="term" value="C:plasma membrane"/>
    <property type="evidence" value="ECO:0007669"/>
    <property type="project" value="UniProtKB-SubCell"/>
</dbReference>
<keyword evidence="5" id="KW-0812">Transmembrane</keyword>
<evidence type="ECO:0000259" key="6">
    <source>
        <dbReference type="PROSITE" id="PS50229"/>
    </source>
</evidence>
<feature type="compositionally biased region" description="Low complexity" evidence="4">
    <location>
        <begin position="228"/>
        <end position="243"/>
    </location>
</feature>
<feature type="region of interest" description="Disordered" evidence="4">
    <location>
        <begin position="225"/>
        <end position="279"/>
    </location>
</feature>
<dbReference type="PANTHER" id="PTHR11202:SF3">
    <property type="entry name" value="SPROUTY-RELATED PROTEIN WITH EVH-1 DOMAIN, ISOFORM C"/>
    <property type="match status" value="1"/>
</dbReference>
<keyword evidence="2" id="KW-1003">Cell membrane</keyword>
<evidence type="ECO:0000256" key="1">
    <source>
        <dbReference type="ARBA" id="ARBA00004202"/>
    </source>
</evidence>
<dbReference type="KEGG" id="goe:100901670"/>
<dbReference type="CDD" id="cd10574">
    <property type="entry name" value="EVH1_SPRED-like"/>
    <property type="match status" value="1"/>
</dbReference>